<gene>
    <name evidence="2" type="ORF">PC9H_005725</name>
</gene>
<evidence type="ECO:0000313" key="3">
    <source>
        <dbReference type="Proteomes" id="UP000623687"/>
    </source>
</evidence>
<proteinExistence type="predicted"/>
<keyword evidence="1" id="KW-0812">Transmembrane</keyword>
<feature type="transmembrane region" description="Helical" evidence="1">
    <location>
        <begin position="186"/>
        <end position="206"/>
    </location>
</feature>
<dbReference type="AlphaFoldDB" id="A0A8H6ZXN0"/>
<evidence type="ECO:0000313" key="2">
    <source>
        <dbReference type="EMBL" id="KAF7433760.1"/>
    </source>
</evidence>
<accession>A0A8H6ZXN0</accession>
<feature type="transmembrane region" description="Helical" evidence="1">
    <location>
        <begin position="212"/>
        <end position="231"/>
    </location>
</feature>
<dbReference type="Proteomes" id="UP000623687">
    <property type="component" value="Unassembled WGS sequence"/>
</dbReference>
<keyword evidence="1" id="KW-1133">Transmembrane helix</keyword>
<feature type="transmembrane region" description="Helical" evidence="1">
    <location>
        <begin position="6"/>
        <end position="24"/>
    </location>
</feature>
<keyword evidence="1" id="KW-0472">Membrane</keyword>
<reference evidence="2" key="1">
    <citation type="submission" date="2019-07" db="EMBL/GenBank/DDBJ databases">
        <authorList>
            <person name="Palmer J.M."/>
        </authorList>
    </citation>
    <scope>NUCLEOTIDE SEQUENCE</scope>
    <source>
        <strain evidence="2">PC9</strain>
    </source>
</reference>
<sequence>MELVAATGTSVAVAEAMLIIKVYAINHRKRWVLLVLLLVWLGQFGSMAYSVSGSDSESPQIPNPKSADTHSPRWYQVIATGPSYSANQWICNLNTSAASYVVGPAQPAPPFSSTSHSLTRTLPLRSSSSHFQLGFIVPLVIFDCTAFTLTFLGLSSHSTPGESMFIGAAPLLPQTSISAHVLRDGLFYFLILCMVNISWAISSSFLDPDFQNIVHLPSSALTVVLMNRMILHTRSYLERTQANYFQPSRTSRPVSLPEFAIGIHSPSYSSGQNTINTNSTLHD</sequence>
<protein>
    <submittedName>
        <fullName evidence="2">Uncharacterized protein</fullName>
    </submittedName>
</protein>
<dbReference type="EMBL" id="JACETU010000003">
    <property type="protein sequence ID" value="KAF7433760.1"/>
    <property type="molecule type" value="Genomic_DNA"/>
</dbReference>
<organism evidence="2 3">
    <name type="scientific">Pleurotus ostreatus</name>
    <name type="common">Oyster mushroom</name>
    <name type="synonym">White-rot fungus</name>
    <dbReference type="NCBI Taxonomy" id="5322"/>
    <lineage>
        <taxon>Eukaryota</taxon>
        <taxon>Fungi</taxon>
        <taxon>Dikarya</taxon>
        <taxon>Basidiomycota</taxon>
        <taxon>Agaricomycotina</taxon>
        <taxon>Agaricomycetes</taxon>
        <taxon>Agaricomycetidae</taxon>
        <taxon>Agaricales</taxon>
        <taxon>Pleurotineae</taxon>
        <taxon>Pleurotaceae</taxon>
        <taxon>Pleurotus</taxon>
    </lineage>
</organism>
<dbReference type="RefSeq" id="XP_036633787.1">
    <property type="nucleotide sequence ID" value="XM_036775285.1"/>
</dbReference>
<comment type="caution">
    <text evidence="2">The sequence shown here is derived from an EMBL/GenBank/DDBJ whole genome shotgun (WGS) entry which is preliminary data.</text>
</comment>
<name>A0A8H6ZXN0_PLEOS</name>
<feature type="transmembrane region" description="Helical" evidence="1">
    <location>
        <begin position="131"/>
        <end position="154"/>
    </location>
</feature>
<keyword evidence="3" id="KW-1185">Reference proteome</keyword>
<feature type="transmembrane region" description="Helical" evidence="1">
    <location>
        <begin position="31"/>
        <end position="51"/>
    </location>
</feature>
<evidence type="ECO:0000256" key="1">
    <source>
        <dbReference type="SAM" id="Phobius"/>
    </source>
</evidence>
<dbReference type="GeneID" id="59375543"/>
<dbReference type="VEuPathDB" id="FungiDB:PC9H_005725"/>
<dbReference type="OrthoDB" id="2686513at2759"/>